<dbReference type="Pfam" id="PF13527">
    <property type="entry name" value="Acetyltransf_9"/>
    <property type="match status" value="1"/>
</dbReference>
<dbReference type="PANTHER" id="PTHR37817">
    <property type="entry name" value="N-ACETYLTRANSFERASE EIS"/>
    <property type="match status" value="1"/>
</dbReference>
<dbReference type="Gene3D" id="3.30.1050.10">
    <property type="entry name" value="SCP2 sterol-binding domain"/>
    <property type="match status" value="1"/>
</dbReference>
<dbReference type="InterPro" id="IPR025559">
    <property type="entry name" value="Eis_dom"/>
</dbReference>
<dbReference type="SUPFAM" id="SSF55718">
    <property type="entry name" value="SCP-like"/>
    <property type="match status" value="1"/>
</dbReference>
<reference evidence="2 3" key="1">
    <citation type="submission" date="2018-06" db="EMBL/GenBank/DDBJ databases">
        <authorList>
            <consortium name="Pathogen Informatics"/>
            <person name="Doyle S."/>
        </authorList>
    </citation>
    <scope>NUCLEOTIDE SEQUENCE [LARGE SCALE GENOMIC DNA]</scope>
    <source>
        <strain evidence="2 3">NCTC12360</strain>
    </source>
</reference>
<dbReference type="EMBL" id="UFYW01000001">
    <property type="protein sequence ID" value="STD82860.1"/>
    <property type="molecule type" value="Genomic_DNA"/>
</dbReference>
<dbReference type="PROSITE" id="PS51186">
    <property type="entry name" value="GNAT"/>
    <property type="match status" value="1"/>
</dbReference>
<dbReference type="Pfam" id="PF17668">
    <property type="entry name" value="Acetyltransf_17"/>
    <property type="match status" value="1"/>
</dbReference>
<feature type="domain" description="N-acetyltransferase" evidence="1">
    <location>
        <begin position="2"/>
        <end position="143"/>
    </location>
</feature>
<evidence type="ECO:0000313" key="3">
    <source>
        <dbReference type="Proteomes" id="UP000254807"/>
    </source>
</evidence>
<dbReference type="InterPro" id="IPR016181">
    <property type="entry name" value="Acyl_CoA_acyltransferase"/>
</dbReference>
<gene>
    <name evidence="2" type="ORF">NCTC12360_01299</name>
</gene>
<dbReference type="AlphaFoldDB" id="A0A376GZN7"/>
<dbReference type="InterPro" id="IPR041380">
    <property type="entry name" value="Acetyltransf_17"/>
</dbReference>
<keyword evidence="3" id="KW-1185">Reference proteome</keyword>
<dbReference type="GO" id="GO:0030649">
    <property type="term" value="P:aminoglycoside antibiotic catabolic process"/>
    <property type="evidence" value="ECO:0007669"/>
    <property type="project" value="TreeGrafter"/>
</dbReference>
<dbReference type="InterPro" id="IPR051554">
    <property type="entry name" value="Acetyltransferase_Eis"/>
</dbReference>
<dbReference type="EC" id="2.3.1.-" evidence="2"/>
<dbReference type="Gene3D" id="3.40.630.30">
    <property type="match status" value="2"/>
</dbReference>
<evidence type="ECO:0000259" key="1">
    <source>
        <dbReference type="PROSITE" id="PS51186"/>
    </source>
</evidence>
<dbReference type="OrthoDB" id="9768284at2"/>
<organism evidence="2 3">
    <name type="scientific">Enterococcus gallinarum</name>
    <dbReference type="NCBI Taxonomy" id="1353"/>
    <lineage>
        <taxon>Bacteria</taxon>
        <taxon>Bacillati</taxon>
        <taxon>Bacillota</taxon>
        <taxon>Bacilli</taxon>
        <taxon>Lactobacillales</taxon>
        <taxon>Enterococcaceae</taxon>
        <taxon>Enterococcus</taxon>
    </lineage>
</organism>
<protein>
    <submittedName>
        <fullName evidence="2">Acetyltransferase</fullName>
        <ecNumber evidence="2">2.3.1.-</ecNumber>
    </submittedName>
</protein>
<keyword evidence="2" id="KW-0012">Acyltransferase</keyword>
<evidence type="ECO:0000313" key="2">
    <source>
        <dbReference type="EMBL" id="STD82860.1"/>
    </source>
</evidence>
<dbReference type="GO" id="GO:0034069">
    <property type="term" value="F:aminoglycoside N-acetyltransferase activity"/>
    <property type="evidence" value="ECO:0007669"/>
    <property type="project" value="TreeGrafter"/>
</dbReference>
<sequence length="393" mass="45822">MSDVRRMDEAGPQEVLDLVAYAFQWELSEKNKERYRLLAENSWNYGSYDDQGKLASQIMATPFAIDFHGTSYPMAGIGFVASYPEYRSQGRIDRIMRRILEDCYEQGIVLSYLAPFSFPFYRRYGYEYVFERMVYDVAAHEWADSPKVTGSIQRLPWSEAKRVIHDIYHAMPRHKKGGLLRADWWETIKFTYRKSYTFAIYRDEAGNNTGYLVYTIQEGKFIIEEWGYLNIEAYHGLNRLIVSHADSVARIIYQPGYDNDIRQAIAAKPIAHYQVRPDMMARVVDVHRFLAQYPFTYQLNGAFAIEIQEDKYAPWNNGIYEISIKDGQHSVEKVTQTQQPIVKTTVQRFVQLFMGYQTVDTMVFLEQLVADDVAINCIKSNLPIGKPILEDYF</sequence>
<dbReference type="Proteomes" id="UP000254807">
    <property type="component" value="Unassembled WGS sequence"/>
</dbReference>
<dbReference type="InterPro" id="IPR036527">
    <property type="entry name" value="SCP2_sterol-bd_dom_sf"/>
</dbReference>
<name>A0A376GZN7_ENTGA</name>
<keyword evidence="2" id="KW-0808">Transferase</keyword>
<dbReference type="SUPFAM" id="SSF55729">
    <property type="entry name" value="Acyl-CoA N-acyltransferases (Nat)"/>
    <property type="match status" value="1"/>
</dbReference>
<dbReference type="Pfam" id="PF13530">
    <property type="entry name" value="SCP2_2"/>
    <property type="match status" value="1"/>
</dbReference>
<dbReference type="InterPro" id="IPR000182">
    <property type="entry name" value="GNAT_dom"/>
</dbReference>
<dbReference type="RefSeq" id="WP_060814659.1">
    <property type="nucleotide sequence ID" value="NZ_JARPZP010000008.1"/>
</dbReference>
<accession>A0A376GZN7</accession>
<dbReference type="PANTHER" id="PTHR37817:SF1">
    <property type="entry name" value="N-ACETYLTRANSFERASE EIS"/>
    <property type="match status" value="1"/>
</dbReference>
<proteinExistence type="predicted"/>